<dbReference type="InterPro" id="IPR002509">
    <property type="entry name" value="NODB_dom"/>
</dbReference>
<dbReference type="GO" id="GO:0016810">
    <property type="term" value="F:hydrolase activity, acting on carbon-nitrogen (but not peptide) bonds"/>
    <property type="evidence" value="ECO:0007669"/>
    <property type="project" value="InterPro"/>
</dbReference>
<reference evidence="2" key="1">
    <citation type="journal article" date="2013" name="Environ. Microbiol.">
        <title>Microbiota from the distal guts of lean and obese adolescents exhibit partial functional redundancy besides clear differences in community structure.</title>
        <authorList>
            <person name="Ferrer M."/>
            <person name="Ruiz A."/>
            <person name="Lanza F."/>
            <person name="Haange S.B."/>
            <person name="Oberbach A."/>
            <person name="Till H."/>
            <person name="Bargiela R."/>
            <person name="Campoy C."/>
            <person name="Segura M.T."/>
            <person name="Richter M."/>
            <person name="von Bergen M."/>
            <person name="Seifert J."/>
            <person name="Suarez A."/>
        </authorList>
    </citation>
    <scope>NUCLEOTIDE SEQUENCE</scope>
</reference>
<sequence length="282" mass="32037">MKRVYPVVLSCLLIAFSFYYTNKVAGIVRGKDPIMQSIKEEKANYEKKAINANVSGDNIIPGKNGKKVNIEASFQKMSQYGKYNDSLYVFDEVEPEVSINTYFDKYVESGREDSKDVALVFDILRFDNMDDVLSLLESNNVTATFFVDGLFMENNRSLLENVSKKGYEIELLSYNGGYDKIYFESSLHVLNDITKDRPKYCVAHYDKKEVLDICNSLSLHTVIPSVDTSNNSFGVVKNKLRGGSIIGLSNSRVNLNTIINYIKQKGYNLVRLDTLLQEQLEK</sequence>
<gene>
    <name evidence="2" type="ORF">OBE_17451</name>
</gene>
<proteinExistence type="predicted"/>
<dbReference type="AlphaFoldDB" id="K1R655"/>
<dbReference type="EMBL" id="AJWZ01011645">
    <property type="protein sequence ID" value="EKC44502.1"/>
    <property type="molecule type" value="Genomic_DNA"/>
</dbReference>
<dbReference type="InterPro" id="IPR011330">
    <property type="entry name" value="Glyco_hydro/deAcase_b/a-brl"/>
</dbReference>
<protein>
    <submittedName>
        <fullName evidence="2">Sporulation protein, polysaccharide deacetylase family</fullName>
    </submittedName>
</protein>
<dbReference type="GO" id="GO:0005975">
    <property type="term" value="P:carbohydrate metabolic process"/>
    <property type="evidence" value="ECO:0007669"/>
    <property type="project" value="InterPro"/>
</dbReference>
<organism evidence="2">
    <name type="scientific">human gut metagenome</name>
    <dbReference type="NCBI Taxonomy" id="408170"/>
    <lineage>
        <taxon>unclassified sequences</taxon>
        <taxon>metagenomes</taxon>
        <taxon>organismal metagenomes</taxon>
    </lineage>
</organism>
<evidence type="ECO:0000259" key="1">
    <source>
        <dbReference type="Pfam" id="PF01522"/>
    </source>
</evidence>
<name>K1R655_9ZZZZ</name>
<evidence type="ECO:0000313" key="2">
    <source>
        <dbReference type="EMBL" id="EKC44502.1"/>
    </source>
</evidence>
<dbReference type="Gene3D" id="3.20.20.370">
    <property type="entry name" value="Glycoside hydrolase/deacetylase"/>
    <property type="match status" value="1"/>
</dbReference>
<feature type="domain" description="NodB homology" evidence="1">
    <location>
        <begin position="111"/>
        <end position="175"/>
    </location>
</feature>
<dbReference type="SUPFAM" id="SSF88713">
    <property type="entry name" value="Glycoside hydrolase/deacetylase"/>
    <property type="match status" value="1"/>
</dbReference>
<comment type="caution">
    <text evidence="2">The sequence shown here is derived from an EMBL/GenBank/DDBJ whole genome shotgun (WGS) entry which is preliminary data.</text>
</comment>
<accession>K1R655</accession>
<dbReference type="Pfam" id="PF01522">
    <property type="entry name" value="Polysacc_deac_1"/>
    <property type="match status" value="1"/>
</dbReference>